<dbReference type="Proteomes" id="UP001320420">
    <property type="component" value="Unassembled WGS sequence"/>
</dbReference>
<keyword evidence="1" id="KW-1133">Transmembrane helix</keyword>
<evidence type="ECO:0000256" key="1">
    <source>
        <dbReference type="SAM" id="Phobius"/>
    </source>
</evidence>
<dbReference type="InterPro" id="IPR036188">
    <property type="entry name" value="FAD/NAD-bd_sf"/>
</dbReference>
<organism evidence="2 3">
    <name type="scientific">Diatrype stigma</name>
    <dbReference type="NCBI Taxonomy" id="117547"/>
    <lineage>
        <taxon>Eukaryota</taxon>
        <taxon>Fungi</taxon>
        <taxon>Dikarya</taxon>
        <taxon>Ascomycota</taxon>
        <taxon>Pezizomycotina</taxon>
        <taxon>Sordariomycetes</taxon>
        <taxon>Xylariomycetidae</taxon>
        <taxon>Xylariales</taxon>
        <taxon>Diatrypaceae</taxon>
        <taxon>Diatrype</taxon>
    </lineage>
</organism>
<accession>A0AAN9YTW7</accession>
<gene>
    <name evidence="2" type="ORF">SLS62_000892</name>
</gene>
<dbReference type="EMBL" id="JAKJXP020000004">
    <property type="protein sequence ID" value="KAK7756876.1"/>
    <property type="molecule type" value="Genomic_DNA"/>
</dbReference>
<keyword evidence="1" id="KW-0472">Membrane</keyword>
<protein>
    <submittedName>
        <fullName evidence="2">Uncharacterized protein</fullName>
    </submittedName>
</protein>
<comment type="caution">
    <text evidence="2">The sequence shown here is derived from an EMBL/GenBank/DDBJ whole genome shotgun (WGS) entry which is preliminary data.</text>
</comment>
<reference evidence="2 3" key="1">
    <citation type="submission" date="2024-02" db="EMBL/GenBank/DDBJ databases">
        <title>De novo assembly and annotation of 12 fungi associated with fruit tree decline syndrome in Ontario, Canada.</title>
        <authorList>
            <person name="Sulman M."/>
            <person name="Ellouze W."/>
            <person name="Ilyukhin E."/>
        </authorList>
    </citation>
    <scope>NUCLEOTIDE SEQUENCE [LARGE SCALE GENOMIC DNA]</scope>
    <source>
        <strain evidence="2 3">M11/M66-122</strain>
    </source>
</reference>
<keyword evidence="1" id="KW-0812">Transmembrane</keyword>
<name>A0AAN9YTW7_9PEZI</name>
<proteinExistence type="predicted"/>
<evidence type="ECO:0000313" key="3">
    <source>
        <dbReference type="Proteomes" id="UP001320420"/>
    </source>
</evidence>
<dbReference type="Gene3D" id="3.50.50.60">
    <property type="entry name" value="FAD/NAD(P)-binding domain"/>
    <property type="match status" value="1"/>
</dbReference>
<feature type="transmembrane region" description="Helical" evidence="1">
    <location>
        <begin position="37"/>
        <end position="55"/>
    </location>
</feature>
<keyword evidence="3" id="KW-1185">Reference proteome</keyword>
<dbReference type="AlphaFoldDB" id="A0AAN9YTW7"/>
<evidence type="ECO:0000313" key="2">
    <source>
        <dbReference type="EMBL" id="KAK7756876.1"/>
    </source>
</evidence>
<sequence length="122" mass="13510">MDHPSTDCHGKTANGHHAANPYTIPDTILGYRRPIKIIVIGFGILAVLAISYAPAQETLGYLKSVVAHHKLDTSVKYSHRLVGAWWEQDQNRWKVKIQPNDDPAAAFFDYSDILVTATGALK</sequence>